<comment type="caution">
    <text evidence="4">The sequence shown here is derived from an EMBL/GenBank/DDBJ whole genome shotgun (WGS) entry which is preliminary data.</text>
</comment>
<feature type="transmembrane region" description="Helical" evidence="2">
    <location>
        <begin position="29"/>
        <end position="53"/>
    </location>
</feature>
<dbReference type="OrthoDB" id="6147558at2759"/>
<feature type="chain" id="PRO_5029829500" evidence="3">
    <location>
        <begin position="20"/>
        <end position="173"/>
    </location>
</feature>
<dbReference type="AlphaFoldDB" id="A0A7I8WBN3"/>
<evidence type="ECO:0000256" key="1">
    <source>
        <dbReference type="SAM" id="MobiDB-lite"/>
    </source>
</evidence>
<sequence length="173" mass="18631">MTLATIFLVFLPHIQLTFCANSTSSNDVIPKSVITIAVLAGAILVGVVVAKLVDICHDKRSLRDDASDMSEKTKEFLKGGKARLALMAFQASHNKEEPIKPDAQMAAKKMAKIWSTKTSKRTAKAAAEAAGSPPVLKSTTVIDPDSGQKIEKSEKVEQPRTEVELTVVREASV</sequence>
<feature type="signal peptide" evidence="3">
    <location>
        <begin position="1"/>
        <end position="19"/>
    </location>
</feature>
<dbReference type="EMBL" id="CAJFCJ010000028">
    <property type="protein sequence ID" value="CAD5125565.1"/>
    <property type="molecule type" value="Genomic_DNA"/>
</dbReference>
<feature type="compositionally biased region" description="Basic and acidic residues" evidence="1">
    <location>
        <begin position="146"/>
        <end position="157"/>
    </location>
</feature>
<keyword evidence="2" id="KW-0812">Transmembrane</keyword>
<keyword evidence="5" id="KW-1185">Reference proteome</keyword>
<keyword evidence="2" id="KW-0472">Membrane</keyword>
<keyword evidence="3" id="KW-0732">Signal</keyword>
<proteinExistence type="predicted"/>
<protein>
    <submittedName>
        <fullName evidence="4">DgyrCDS13768</fullName>
    </submittedName>
</protein>
<evidence type="ECO:0000313" key="5">
    <source>
        <dbReference type="Proteomes" id="UP000549394"/>
    </source>
</evidence>
<gene>
    <name evidence="4" type="ORF">DGYR_LOCUS12919</name>
</gene>
<accession>A0A7I8WBN3</accession>
<reference evidence="4 5" key="1">
    <citation type="submission" date="2020-08" db="EMBL/GenBank/DDBJ databases">
        <authorList>
            <person name="Hejnol A."/>
        </authorList>
    </citation>
    <scope>NUCLEOTIDE SEQUENCE [LARGE SCALE GENOMIC DNA]</scope>
</reference>
<evidence type="ECO:0000256" key="3">
    <source>
        <dbReference type="SAM" id="SignalP"/>
    </source>
</evidence>
<dbReference type="Proteomes" id="UP000549394">
    <property type="component" value="Unassembled WGS sequence"/>
</dbReference>
<evidence type="ECO:0000313" key="4">
    <source>
        <dbReference type="EMBL" id="CAD5125565.1"/>
    </source>
</evidence>
<keyword evidence="2" id="KW-1133">Transmembrane helix</keyword>
<name>A0A7I8WBN3_9ANNE</name>
<organism evidence="4 5">
    <name type="scientific">Dimorphilus gyrociliatus</name>
    <dbReference type="NCBI Taxonomy" id="2664684"/>
    <lineage>
        <taxon>Eukaryota</taxon>
        <taxon>Metazoa</taxon>
        <taxon>Spiralia</taxon>
        <taxon>Lophotrochozoa</taxon>
        <taxon>Annelida</taxon>
        <taxon>Polychaeta</taxon>
        <taxon>Polychaeta incertae sedis</taxon>
        <taxon>Dinophilidae</taxon>
        <taxon>Dimorphilus</taxon>
    </lineage>
</organism>
<evidence type="ECO:0000256" key="2">
    <source>
        <dbReference type="SAM" id="Phobius"/>
    </source>
</evidence>
<feature type="region of interest" description="Disordered" evidence="1">
    <location>
        <begin position="122"/>
        <end position="157"/>
    </location>
</feature>